<gene>
    <name evidence="1" type="ORF">SAMN05660649_05151</name>
</gene>
<keyword evidence="2" id="KW-1185">Reference proteome</keyword>
<dbReference type="Proteomes" id="UP000199337">
    <property type="component" value="Unassembled WGS sequence"/>
</dbReference>
<sequence length="127" mass="14398">MTPMYPLGQVFPYDGTTPAALLGRVVGYNSFKLPTGTLSLVRDHRKEIAPACISNAFCQVVVFQHVLDFEVFRHNFAVLPDKLTGYLVQVVMALMSYFLMDCNNLDINFTRLLNIHRISFAIALSYY</sequence>
<dbReference type="EMBL" id="FOOX01000044">
    <property type="protein sequence ID" value="SFH42382.1"/>
    <property type="molecule type" value="Genomic_DNA"/>
</dbReference>
<reference evidence="2" key="1">
    <citation type="submission" date="2016-10" db="EMBL/GenBank/DDBJ databases">
        <authorList>
            <person name="Varghese N."/>
            <person name="Submissions S."/>
        </authorList>
    </citation>
    <scope>NUCLEOTIDE SEQUENCE [LARGE SCALE GENOMIC DNA]</scope>
    <source>
        <strain evidence="2">DSM 17038</strain>
    </source>
</reference>
<protein>
    <submittedName>
        <fullName evidence="1">Uncharacterized protein</fullName>
    </submittedName>
</protein>
<name>A0A1I2ZWU4_9FIRM</name>
<evidence type="ECO:0000313" key="1">
    <source>
        <dbReference type="EMBL" id="SFH42382.1"/>
    </source>
</evidence>
<organism evidence="1 2">
    <name type="scientific">Desulfotruncus arcticus DSM 17038</name>
    <dbReference type="NCBI Taxonomy" id="1121424"/>
    <lineage>
        <taxon>Bacteria</taxon>
        <taxon>Bacillati</taxon>
        <taxon>Bacillota</taxon>
        <taxon>Clostridia</taxon>
        <taxon>Eubacteriales</taxon>
        <taxon>Desulfallaceae</taxon>
        <taxon>Desulfotruncus</taxon>
    </lineage>
</organism>
<dbReference type="AlphaFoldDB" id="A0A1I2ZWU4"/>
<accession>A0A1I2ZWU4</accession>
<proteinExistence type="predicted"/>
<evidence type="ECO:0000313" key="2">
    <source>
        <dbReference type="Proteomes" id="UP000199337"/>
    </source>
</evidence>